<gene>
    <name evidence="7" type="ORF">FB566_0193</name>
</gene>
<dbReference type="InterPro" id="IPR022369">
    <property type="entry name" value="Integral_membrane_TerC_rswitch"/>
</dbReference>
<proteinExistence type="inferred from homology"/>
<keyword evidence="3 6" id="KW-0812">Transmembrane</keyword>
<feature type="transmembrane region" description="Helical" evidence="6">
    <location>
        <begin position="92"/>
        <end position="111"/>
    </location>
</feature>
<evidence type="ECO:0000256" key="3">
    <source>
        <dbReference type="ARBA" id="ARBA00022692"/>
    </source>
</evidence>
<feature type="transmembrane region" description="Helical" evidence="6">
    <location>
        <begin position="303"/>
        <end position="323"/>
    </location>
</feature>
<feature type="transmembrane region" description="Helical" evidence="6">
    <location>
        <begin position="20"/>
        <end position="38"/>
    </location>
</feature>
<evidence type="ECO:0000313" key="8">
    <source>
        <dbReference type="Proteomes" id="UP000317043"/>
    </source>
</evidence>
<dbReference type="InParanoid" id="A0A543AQ42"/>
<evidence type="ECO:0000256" key="2">
    <source>
        <dbReference type="ARBA" id="ARBA00007511"/>
    </source>
</evidence>
<dbReference type="NCBIfam" id="TIGR03718">
    <property type="entry name" value="R_switched_Alx"/>
    <property type="match status" value="1"/>
</dbReference>
<feature type="transmembrane region" description="Helical" evidence="6">
    <location>
        <begin position="240"/>
        <end position="260"/>
    </location>
</feature>
<evidence type="ECO:0000256" key="4">
    <source>
        <dbReference type="ARBA" id="ARBA00022989"/>
    </source>
</evidence>
<dbReference type="PANTHER" id="PTHR30238">
    <property type="entry name" value="MEMBRANE BOUND PREDICTED REDOX MODULATOR"/>
    <property type="match status" value="1"/>
</dbReference>
<reference evidence="7 8" key="1">
    <citation type="submission" date="2019-06" db="EMBL/GenBank/DDBJ databases">
        <title>Sequencing the genomes of 1000 actinobacteria strains.</title>
        <authorList>
            <person name="Klenk H.-P."/>
        </authorList>
    </citation>
    <scope>NUCLEOTIDE SEQUENCE [LARGE SCALE GENOMIC DNA]</scope>
    <source>
        <strain evidence="7 8">DSM 45928</strain>
    </source>
</reference>
<dbReference type="EMBL" id="VFOW01000001">
    <property type="protein sequence ID" value="TQL74707.1"/>
    <property type="molecule type" value="Genomic_DNA"/>
</dbReference>
<feature type="transmembrane region" description="Helical" evidence="6">
    <location>
        <begin position="143"/>
        <end position="160"/>
    </location>
</feature>
<dbReference type="GO" id="GO:0016020">
    <property type="term" value="C:membrane"/>
    <property type="evidence" value="ECO:0007669"/>
    <property type="project" value="UniProtKB-SubCell"/>
</dbReference>
<evidence type="ECO:0000256" key="5">
    <source>
        <dbReference type="ARBA" id="ARBA00023136"/>
    </source>
</evidence>
<feature type="transmembrane region" description="Helical" evidence="6">
    <location>
        <begin position="206"/>
        <end position="225"/>
    </location>
</feature>
<dbReference type="InterPro" id="IPR005496">
    <property type="entry name" value="Integral_membrane_TerC"/>
</dbReference>
<evidence type="ECO:0000256" key="6">
    <source>
        <dbReference type="SAM" id="Phobius"/>
    </source>
</evidence>
<feature type="transmembrane region" description="Helical" evidence="6">
    <location>
        <begin position="272"/>
        <end position="291"/>
    </location>
</feature>
<sequence length="336" mass="36541">MPFSANAGEDVTASIASPMLWGISIAVLIGLLVVDFIITRKPHEVSMREAIGWSVFYLTLPLLFALWLWPAFGAGEAVDFLTGFVVEKSLSVDNLFVFMLILAGFAVPVAVRQRVLLFGIVGAIVLRGIFIALGAAMLKAGTWAFLLFGLVLLLSALKLLRDVMSGSDEETDVSEMRSVKMLRRIMPVSKEYQGTRILTRENGRRALTPLAVVIFAVFATDIVFAVDSVPAVYGITADPYLVFTTNAFALLGLRALYFVLHSALAKLRYLNHGLALILAFIGAKLVLHWAHTVWPSVPDVPTTLSLGFIVVVLAAVVVTSLHANKRDERKAVRSGS</sequence>
<evidence type="ECO:0000256" key="1">
    <source>
        <dbReference type="ARBA" id="ARBA00004141"/>
    </source>
</evidence>
<organism evidence="7 8">
    <name type="scientific">Stackebrandtia endophytica</name>
    <dbReference type="NCBI Taxonomy" id="1496996"/>
    <lineage>
        <taxon>Bacteria</taxon>
        <taxon>Bacillati</taxon>
        <taxon>Actinomycetota</taxon>
        <taxon>Actinomycetes</taxon>
        <taxon>Glycomycetales</taxon>
        <taxon>Glycomycetaceae</taxon>
        <taxon>Stackebrandtia</taxon>
    </lineage>
</organism>
<keyword evidence="4 6" id="KW-1133">Transmembrane helix</keyword>
<dbReference type="PANTHER" id="PTHR30238:SF0">
    <property type="entry name" value="THYLAKOID MEMBRANE PROTEIN TERC, CHLOROPLASTIC"/>
    <property type="match status" value="1"/>
</dbReference>
<protein>
    <submittedName>
        <fullName evidence="7">TerC family integral membrane protein</fullName>
    </submittedName>
</protein>
<evidence type="ECO:0000313" key="7">
    <source>
        <dbReference type="EMBL" id="TQL74707.1"/>
    </source>
</evidence>
<dbReference type="Pfam" id="PF03741">
    <property type="entry name" value="TerC"/>
    <property type="match status" value="1"/>
</dbReference>
<dbReference type="Proteomes" id="UP000317043">
    <property type="component" value="Unassembled WGS sequence"/>
</dbReference>
<comment type="similarity">
    <text evidence="2">Belongs to the TerC family.</text>
</comment>
<dbReference type="AlphaFoldDB" id="A0A543AQ42"/>
<keyword evidence="5 6" id="KW-0472">Membrane</keyword>
<keyword evidence="8" id="KW-1185">Reference proteome</keyword>
<comment type="caution">
    <text evidence="7">The sequence shown here is derived from an EMBL/GenBank/DDBJ whole genome shotgun (WGS) entry which is preliminary data.</text>
</comment>
<accession>A0A543AQ42</accession>
<comment type="subcellular location">
    <subcellularLocation>
        <location evidence="1">Membrane</location>
        <topology evidence="1">Multi-pass membrane protein</topology>
    </subcellularLocation>
</comment>
<feature type="transmembrane region" description="Helical" evidence="6">
    <location>
        <begin position="50"/>
        <end position="72"/>
    </location>
</feature>
<feature type="transmembrane region" description="Helical" evidence="6">
    <location>
        <begin position="116"/>
        <end position="137"/>
    </location>
</feature>
<name>A0A543AQ42_9ACTN</name>